<dbReference type="EMBL" id="AXCV01000242">
    <property type="protein sequence ID" value="KGO31703.1"/>
    <property type="molecule type" value="Genomic_DNA"/>
</dbReference>
<comment type="similarity">
    <text evidence="6">Belongs to the LPG synthase family.</text>
</comment>
<evidence type="ECO:0000256" key="6">
    <source>
        <dbReference type="RuleBase" id="RU363042"/>
    </source>
</evidence>
<evidence type="ECO:0000256" key="2">
    <source>
        <dbReference type="ARBA" id="ARBA00022475"/>
    </source>
</evidence>
<comment type="catalytic activity">
    <reaction evidence="6">
        <text>L-lysyl-tRNA(Lys) + a 1,2-diacyl-sn-glycero-3-phospho-(1'-sn-glycerol) = a 1,2-diacyl-sn-glycero-3-phospho-1'-(3'-O-L-lysyl)-sn-glycerol + tRNA(Lys)</text>
        <dbReference type="Rhea" id="RHEA:10668"/>
        <dbReference type="Rhea" id="RHEA-COMP:9696"/>
        <dbReference type="Rhea" id="RHEA-COMP:9697"/>
        <dbReference type="ChEBI" id="CHEBI:64716"/>
        <dbReference type="ChEBI" id="CHEBI:75792"/>
        <dbReference type="ChEBI" id="CHEBI:78442"/>
        <dbReference type="ChEBI" id="CHEBI:78529"/>
        <dbReference type="EC" id="2.3.2.3"/>
    </reaction>
</comment>
<evidence type="ECO:0000256" key="4">
    <source>
        <dbReference type="ARBA" id="ARBA00022989"/>
    </source>
</evidence>
<accession>A0ABR4XQF3</accession>
<dbReference type="EC" id="2.3.2.3" evidence="6"/>
<evidence type="ECO:0000256" key="5">
    <source>
        <dbReference type="ARBA" id="ARBA00023136"/>
    </source>
</evidence>
<feature type="transmembrane region" description="Helical" evidence="6">
    <location>
        <begin position="15"/>
        <end position="34"/>
    </location>
</feature>
<keyword evidence="6" id="KW-0046">Antibiotic resistance</keyword>
<keyword evidence="4 6" id="KW-1133">Transmembrane helix</keyword>
<keyword evidence="3 6" id="KW-0812">Transmembrane</keyword>
<gene>
    <name evidence="6" type="primary">mprF</name>
    <name evidence="7" type="ORF">Q757_05570</name>
</gene>
<dbReference type="PANTHER" id="PTHR37693">
    <property type="entry name" value="PHOSPHATIDYLGLYCEROL LYSYLTRANSFERASE"/>
    <property type="match status" value="1"/>
</dbReference>
<keyword evidence="2" id="KW-1003">Cell membrane</keyword>
<name>A0ABR4XQF3_9LACO</name>
<proteinExistence type="inferred from homology"/>
<feature type="transmembrane region" description="Helical" evidence="6">
    <location>
        <begin position="50"/>
        <end position="71"/>
    </location>
</feature>
<evidence type="ECO:0000256" key="3">
    <source>
        <dbReference type="ARBA" id="ARBA00022692"/>
    </source>
</evidence>
<dbReference type="InterPro" id="IPR022791">
    <property type="entry name" value="L-PG_synthase/AglD"/>
</dbReference>
<comment type="function">
    <text evidence="6">Catalyzes the transfer of a lysyl group from L-lysyl-tRNA(Lys) to membrane-bound phosphatidylglycerol (PG), which produces lysylphosphatidylglycerol (LPG), a major component of the bacterial membrane with a positive net charge. LPG synthesis contributes to bacterial virulence as it is involved in the resistance mechanism against cationic antimicrobial peptides (CAMP) produces by the host's immune system (defensins, cathelicidins) and by the competing microorganisms.</text>
</comment>
<sequence length="211" mass="24123">MKLKRGFNRTKKQKFFWLLFTLFIGAVVFIYSFNDVDFREFSGLFKQTNYFWLILALLLIIFYYFSMSWTLDILLGKDNKASAWGLIRIPFMEQFGNGITPFSFGGQPLQILGLNQAGIPVGQASSISLMKFVIYQGMIVVAFLICLIFGYQYVADHMLSMTGLVIFGLVIHILVLLALISIMFFPPVTKKIADLCLKPFPFFLAMIKSLQ</sequence>
<reference evidence="7 8" key="1">
    <citation type="journal article" date="2014" name="Antonie Van Leeuwenhoek">
        <title>Oenococcus alcoholitolerans sp. nov., a lactic acid bacteria isolated from cachaca and ethanol fermentation processes.</title>
        <authorList>
            <person name="Badotti F."/>
            <person name="Moreira A.P."/>
            <person name="Tonon L.A."/>
            <person name="de Lucena B.T."/>
            <person name="Gomes Fde C."/>
            <person name="Kruger R."/>
            <person name="Thompson C.C."/>
            <person name="de Morais M.A.Jr."/>
            <person name="Rosa C.A."/>
            <person name="Thompson F.L."/>
        </authorList>
    </citation>
    <scope>NUCLEOTIDE SEQUENCE [LARGE SCALE GENOMIC DNA]</scope>
    <source>
        <strain evidence="7 8">UFRJ-M7.2.18</strain>
    </source>
</reference>
<evidence type="ECO:0000313" key="7">
    <source>
        <dbReference type="EMBL" id="KGO31703.1"/>
    </source>
</evidence>
<keyword evidence="8" id="KW-1185">Reference proteome</keyword>
<feature type="transmembrane region" description="Helical" evidence="6">
    <location>
        <begin position="132"/>
        <end position="154"/>
    </location>
</feature>
<dbReference type="PANTHER" id="PTHR37693:SF1">
    <property type="entry name" value="INTEGRAL MEMBRANE PROTEIN"/>
    <property type="match status" value="1"/>
</dbReference>
<keyword evidence="5 6" id="KW-0472">Membrane</keyword>
<comment type="caution">
    <text evidence="7">The sequence shown here is derived from an EMBL/GenBank/DDBJ whole genome shotgun (WGS) entry which is preliminary data.</text>
</comment>
<keyword evidence="6" id="KW-0808">Transferase</keyword>
<protein>
    <recommendedName>
        <fullName evidence="6">Phosphatidylglycerol lysyltransferase</fullName>
        <ecNumber evidence="6">2.3.2.3</ecNumber>
    </recommendedName>
    <alternativeName>
        <fullName evidence="6">Lysylphosphatidylglycerol synthase</fullName>
    </alternativeName>
</protein>
<keyword evidence="6" id="KW-0443">Lipid metabolism</keyword>
<comment type="subcellular location">
    <subcellularLocation>
        <location evidence="1 6">Cell membrane</location>
        <topology evidence="1 6">Multi-pass membrane protein</topology>
    </subcellularLocation>
</comment>
<organism evidence="7 8">
    <name type="scientific">Oenococcus alcoholitolerans</name>
    <dbReference type="NCBI Taxonomy" id="931074"/>
    <lineage>
        <taxon>Bacteria</taxon>
        <taxon>Bacillati</taxon>
        <taxon>Bacillota</taxon>
        <taxon>Bacilli</taxon>
        <taxon>Lactobacillales</taxon>
        <taxon>Lactobacillaceae</taxon>
        <taxon>Oenococcus</taxon>
    </lineage>
</organism>
<dbReference type="Pfam" id="PF03706">
    <property type="entry name" value="LPG_synthase_TM"/>
    <property type="match status" value="1"/>
</dbReference>
<dbReference type="Proteomes" id="UP000030023">
    <property type="component" value="Unassembled WGS sequence"/>
</dbReference>
<feature type="transmembrane region" description="Helical" evidence="6">
    <location>
        <begin position="160"/>
        <end position="185"/>
    </location>
</feature>
<evidence type="ECO:0000256" key="1">
    <source>
        <dbReference type="ARBA" id="ARBA00004651"/>
    </source>
</evidence>
<evidence type="ECO:0000313" key="8">
    <source>
        <dbReference type="Proteomes" id="UP000030023"/>
    </source>
</evidence>